<dbReference type="PANTHER" id="PTHR12715">
    <property type="entry name" value="TRANSPORTER, DRUG/METABOLITE EXPORTER FAMILY"/>
    <property type="match status" value="1"/>
</dbReference>
<dbReference type="GO" id="GO:0016020">
    <property type="term" value="C:membrane"/>
    <property type="evidence" value="ECO:0007669"/>
    <property type="project" value="InterPro"/>
</dbReference>
<dbReference type="RefSeq" id="WP_305161279.1">
    <property type="nucleotide sequence ID" value="NZ_JAUUTP010000019.1"/>
</dbReference>
<feature type="transmembrane region" description="Helical" evidence="3">
    <location>
        <begin position="268"/>
        <end position="286"/>
    </location>
</feature>
<evidence type="ECO:0000256" key="3">
    <source>
        <dbReference type="SAM" id="Phobius"/>
    </source>
</evidence>
<comment type="similarity">
    <text evidence="2">Belongs to the EamA transporter family.</text>
</comment>
<dbReference type="SUPFAM" id="SSF103481">
    <property type="entry name" value="Multidrug resistance efflux transporter EmrE"/>
    <property type="match status" value="2"/>
</dbReference>
<feature type="domain" description="EamA" evidence="4">
    <location>
        <begin position="15"/>
        <end position="140"/>
    </location>
</feature>
<feature type="transmembrane region" description="Helical" evidence="3">
    <location>
        <begin position="95"/>
        <end position="116"/>
    </location>
</feature>
<comment type="subcellular location">
    <subcellularLocation>
        <location evidence="1">Endomembrane system</location>
        <topology evidence="1">Multi-pass membrane protein</topology>
    </subcellularLocation>
</comment>
<dbReference type="InterPro" id="IPR052756">
    <property type="entry name" value="Alkyne_AA_exporter"/>
</dbReference>
<feature type="transmembrane region" description="Helical" evidence="3">
    <location>
        <begin position="123"/>
        <end position="143"/>
    </location>
</feature>
<dbReference type="AlphaFoldDB" id="A0AA90P969"/>
<dbReference type="EMBL" id="JAUUTP010000019">
    <property type="protein sequence ID" value="MDP1420072.1"/>
    <property type="molecule type" value="Genomic_DNA"/>
</dbReference>
<sequence>MAKKWGFNVIVAYGLAIFLWASAFPGIRVGLESYTPEHLALFRLLVGSIALVVIAILTRIRLPELKDIPAILLLGFLGFTVYHTALNVGEKTVSAGTASLIVSMTPIFSALLAVWFMRERFGFIRWIGSIISFLGVILISFGTGDHFEFNTTILFILLASFSESLYFVFQKRYLIKYGFLAFTTYTIWAGTFFMLFYLPGLGQEIISSPIESTLSILYLGLFPTVIPYFALAFVTSRAGASEATSSLYLTPALTFVIAWVWLGEVPTTLSAIGGIITLFGVLFIHIQGDKLLKRVKRNIKIEG</sequence>
<dbReference type="Proteomes" id="UP001178277">
    <property type="component" value="Unassembled WGS sequence"/>
</dbReference>
<keyword evidence="3" id="KW-0812">Transmembrane</keyword>
<dbReference type="InterPro" id="IPR037185">
    <property type="entry name" value="EmrE-like"/>
</dbReference>
<dbReference type="PANTHER" id="PTHR12715:SF4">
    <property type="entry name" value="EAMA DOMAIN-CONTAINING PROTEIN"/>
    <property type="match status" value="1"/>
</dbReference>
<feature type="transmembrane region" description="Helical" evidence="3">
    <location>
        <begin position="7"/>
        <end position="27"/>
    </location>
</feature>
<feature type="transmembrane region" description="Helical" evidence="3">
    <location>
        <begin position="39"/>
        <end position="58"/>
    </location>
</feature>
<comment type="caution">
    <text evidence="5">The sequence shown here is derived from an EMBL/GenBank/DDBJ whole genome shotgun (WGS) entry which is preliminary data.</text>
</comment>
<keyword evidence="3" id="KW-0472">Membrane</keyword>
<dbReference type="Gene3D" id="1.10.3730.20">
    <property type="match status" value="1"/>
</dbReference>
<gene>
    <name evidence="5" type="ORF">Q8G35_17145</name>
</gene>
<evidence type="ECO:0000256" key="1">
    <source>
        <dbReference type="ARBA" id="ARBA00004127"/>
    </source>
</evidence>
<reference evidence="5" key="1">
    <citation type="submission" date="2023-07" db="EMBL/GenBank/DDBJ databases">
        <title>Murine gut Bacillus species.</title>
        <authorList>
            <person name="Gutman E."/>
            <person name="Hashuel R."/>
            <person name="Litvak Y."/>
        </authorList>
    </citation>
    <scope>NUCLEOTIDE SEQUENCE</scope>
    <source>
        <strain evidence="5">RU283</strain>
    </source>
</reference>
<feature type="transmembrane region" description="Helical" evidence="3">
    <location>
        <begin position="246"/>
        <end position="262"/>
    </location>
</feature>
<dbReference type="Pfam" id="PF00892">
    <property type="entry name" value="EamA"/>
    <property type="match status" value="2"/>
</dbReference>
<name>A0AA90P969_9BACI</name>
<feature type="transmembrane region" description="Helical" evidence="3">
    <location>
        <begin position="149"/>
        <end position="169"/>
    </location>
</feature>
<accession>A0AA90P969</accession>
<proteinExistence type="inferred from homology"/>
<evidence type="ECO:0000256" key="2">
    <source>
        <dbReference type="ARBA" id="ARBA00007362"/>
    </source>
</evidence>
<evidence type="ECO:0000313" key="6">
    <source>
        <dbReference type="Proteomes" id="UP001178277"/>
    </source>
</evidence>
<protein>
    <submittedName>
        <fullName evidence="5">DMT family transporter</fullName>
    </submittedName>
</protein>
<evidence type="ECO:0000259" key="4">
    <source>
        <dbReference type="Pfam" id="PF00892"/>
    </source>
</evidence>
<keyword evidence="3" id="KW-1133">Transmembrane helix</keyword>
<feature type="transmembrane region" description="Helical" evidence="3">
    <location>
        <begin position="70"/>
        <end position="89"/>
    </location>
</feature>
<organism evidence="5 6">
    <name type="scientific">Peribacillus simplex</name>
    <dbReference type="NCBI Taxonomy" id="1478"/>
    <lineage>
        <taxon>Bacteria</taxon>
        <taxon>Bacillati</taxon>
        <taxon>Bacillota</taxon>
        <taxon>Bacilli</taxon>
        <taxon>Bacillales</taxon>
        <taxon>Bacillaceae</taxon>
        <taxon>Peribacillus</taxon>
    </lineage>
</organism>
<dbReference type="InterPro" id="IPR000620">
    <property type="entry name" value="EamA_dom"/>
</dbReference>
<feature type="domain" description="EamA" evidence="4">
    <location>
        <begin position="152"/>
        <end position="284"/>
    </location>
</feature>
<feature type="transmembrane region" description="Helical" evidence="3">
    <location>
        <begin position="216"/>
        <end position="234"/>
    </location>
</feature>
<evidence type="ECO:0000313" key="5">
    <source>
        <dbReference type="EMBL" id="MDP1420072.1"/>
    </source>
</evidence>
<feature type="transmembrane region" description="Helical" evidence="3">
    <location>
        <begin position="176"/>
        <end position="196"/>
    </location>
</feature>